<protein>
    <submittedName>
        <fullName evidence="2">Uncharacterized protein</fullName>
    </submittedName>
</protein>
<reference evidence="2" key="1">
    <citation type="submission" date="2021-03" db="EMBL/GenBank/DDBJ databases">
        <title>Molecular epidemiology and mechanisms of colistin and carbapenem resistance in Enterobacteriaceae from clinical isolates, the environment and porcine samples in Pretoria, South Africa.</title>
        <authorList>
            <person name="Bogoshi D."/>
            <person name="Mbelle N.M."/>
            <person name="Naidoo V."/>
            <person name="Osei Sekyere J."/>
        </authorList>
    </citation>
    <scope>NUCLEOTIDE SEQUENCE</scope>
    <source>
        <strain evidence="2">C029</strain>
    </source>
</reference>
<feature type="region of interest" description="Disordered" evidence="1">
    <location>
        <begin position="1"/>
        <end position="38"/>
    </location>
</feature>
<evidence type="ECO:0000256" key="1">
    <source>
        <dbReference type="SAM" id="MobiDB-lite"/>
    </source>
</evidence>
<dbReference type="EMBL" id="JAGETN010000018">
    <property type="protein sequence ID" value="MBO2025649.1"/>
    <property type="molecule type" value="Genomic_DNA"/>
</dbReference>
<dbReference type="Proteomes" id="UP000664267">
    <property type="component" value="Unassembled WGS sequence"/>
</dbReference>
<sequence length="53" mass="5374">MPPGAGDPAAAAGEQSLTRGAGVWRTDPPALYPMPGGAALAPAYRARRENVGR</sequence>
<gene>
    <name evidence="2" type="ORF">J4733_12815</name>
</gene>
<feature type="compositionally biased region" description="Low complexity" evidence="1">
    <location>
        <begin position="1"/>
        <end position="13"/>
    </location>
</feature>
<dbReference type="AlphaFoldDB" id="A0A939SRV5"/>
<comment type="caution">
    <text evidence="2">The sequence shown here is derived from an EMBL/GenBank/DDBJ whole genome shotgun (WGS) entry which is preliminary data.</text>
</comment>
<accession>A0A939SRV5</accession>
<organism evidence="2 3">
    <name type="scientific">Klebsiella pneumoniae</name>
    <dbReference type="NCBI Taxonomy" id="573"/>
    <lineage>
        <taxon>Bacteria</taxon>
        <taxon>Pseudomonadati</taxon>
        <taxon>Pseudomonadota</taxon>
        <taxon>Gammaproteobacteria</taxon>
        <taxon>Enterobacterales</taxon>
        <taxon>Enterobacteriaceae</taxon>
        <taxon>Klebsiella/Raoultella group</taxon>
        <taxon>Klebsiella</taxon>
        <taxon>Klebsiella pneumoniae complex</taxon>
    </lineage>
</organism>
<evidence type="ECO:0000313" key="2">
    <source>
        <dbReference type="EMBL" id="MBO2025649.1"/>
    </source>
</evidence>
<evidence type="ECO:0000313" key="3">
    <source>
        <dbReference type="Proteomes" id="UP000664267"/>
    </source>
</evidence>
<name>A0A939SRV5_KLEPN</name>
<proteinExistence type="predicted"/>